<dbReference type="RefSeq" id="WP_073138222.1">
    <property type="nucleotide sequence ID" value="NZ_FQWQ01000003.1"/>
</dbReference>
<sequence length="162" mass="17579">MDILWMILGALLMLVGLAGCVLPFLPGPPLCFVGLLVQQLNSDPPFSASFLWTWAGITTVVTVLDYFIPVYGAKTFGGSKWGMWGCTIGLIAGLWFGPFGIIIGPFVGAFIGEMMASNNAHRAFKSALGSFAGFLFGTLLKLIVCFVMAWYFGAFVYHYIVQ</sequence>
<evidence type="ECO:0008006" key="4">
    <source>
        <dbReference type="Google" id="ProtNLM"/>
    </source>
</evidence>
<reference evidence="2 3" key="1">
    <citation type="submission" date="2016-11" db="EMBL/GenBank/DDBJ databases">
        <authorList>
            <person name="Jaros S."/>
            <person name="Januszkiewicz K."/>
            <person name="Wedrychowicz H."/>
        </authorList>
    </citation>
    <scope>NUCLEOTIDE SEQUENCE [LARGE SCALE GENOMIC DNA]</scope>
    <source>
        <strain evidence="2 3">DSM 24574</strain>
    </source>
</reference>
<dbReference type="PANTHER" id="PTHR39165">
    <property type="entry name" value="IG HYPOTHETICAL 17883"/>
    <property type="match status" value="1"/>
</dbReference>
<keyword evidence="1" id="KW-1133">Transmembrane helix</keyword>
<name>A0A1M5U067_9BACT</name>
<dbReference type="STRING" id="947013.SAMN04488109_4383"/>
<proteinExistence type="predicted"/>
<gene>
    <name evidence="2" type="ORF">SAMN04488109_4383</name>
</gene>
<dbReference type="Pfam" id="PF04306">
    <property type="entry name" value="DUF456"/>
    <property type="match status" value="1"/>
</dbReference>
<evidence type="ECO:0000313" key="2">
    <source>
        <dbReference type="EMBL" id="SHH56432.1"/>
    </source>
</evidence>
<dbReference type="PANTHER" id="PTHR39165:SF1">
    <property type="entry name" value="DUF456 DOMAIN-CONTAINING PROTEIN"/>
    <property type="match status" value="1"/>
</dbReference>
<accession>A0A1M5U067</accession>
<dbReference type="EMBL" id="FQWQ01000003">
    <property type="protein sequence ID" value="SHH56432.1"/>
    <property type="molecule type" value="Genomic_DNA"/>
</dbReference>
<keyword evidence="3" id="KW-1185">Reference proteome</keyword>
<keyword evidence="1" id="KW-0812">Transmembrane</keyword>
<feature type="transmembrane region" description="Helical" evidence="1">
    <location>
        <begin position="47"/>
        <end position="68"/>
    </location>
</feature>
<organism evidence="2 3">
    <name type="scientific">Chryseolinea serpens</name>
    <dbReference type="NCBI Taxonomy" id="947013"/>
    <lineage>
        <taxon>Bacteria</taxon>
        <taxon>Pseudomonadati</taxon>
        <taxon>Bacteroidota</taxon>
        <taxon>Cytophagia</taxon>
        <taxon>Cytophagales</taxon>
        <taxon>Fulvivirgaceae</taxon>
        <taxon>Chryseolinea</taxon>
    </lineage>
</organism>
<dbReference type="AlphaFoldDB" id="A0A1M5U067"/>
<evidence type="ECO:0000256" key="1">
    <source>
        <dbReference type="SAM" id="Phobius"/>
    </source>
</evidence>
<evidence type="ECO:0000313" key="3">
    <source>
        <dbReference type="Proteomes" id="UP000184212"/>
    </source>
</evidence>
<feature type="transmembrane region" description="Helical" evidence="1">
    <location>
        <begin position="131"/>
        <end position="160"/>
    </location>
</feature>
<feature type="transmembrane region" description="Helical" evidence="1">
    <location>
        <begin position="88"/>
        <end position="111"/>
    </location>
</feature>
<keyword evidence="1" id="KW-0472">Membrane</keyword>
<dbReference type="Proteomes" id="UP000184212">
    <property type="component" value="Unassembled WGS sequence"/>
</dbReference>
<protein>
    <recommendedName>
        <fullName evidence="4">DUF456 domain-containing protein</fullName>
    </recommendedName>
</protein>
<dbReference type="InterPro" id="IPR007403">
    <property type="entry name" value="DUF456"/>
</dbReference>
<dbReference type="OrthoDB" id="9808460at2"/>